<feature type="compositionally biased region" description="Polar residues" evidence="8">
    <location>
        <begin position="451"/>
        <end position="478"/>
    </location>
</feature>
<dbReference type="Gene3D" id="3.40.250.10">
    <property type="entry name" value="Rhodanese-like domain"/>
    <property type="match status" value="1"/>
</dbReference>
<evidence type="ECO:0000256" key="7">
    <source>
        <dbReference type="ARBA" id="ARBA00022807"/>
    </source>
</evidence>
<dbReference type="InterPro" id="IPR001763">
    <property type="entry name" value="Rhodanese-like_dom"/>
</dbReference>
<dbReference type="Gene3D" id="3.90.70.10">
    <property type="entry name" value="Cysteine proteinases"/>
    <property type="match status" value="1"/>
</dbReference>
<proteinExistence type="inferred from homology"/>
<dbReference type="InterPro" id="IPR018200">
    <property type="entry name" value="USP_CS"/>
</dbReference>
<sequence>MPDVEQPISRKNETLVKLSSVADEFVFSEDVKLNLQDVLQECIDTYENYSDEVKKIKSLDHTDTKNVIESCKSAYVYYKIVHNFITKIIPHLGEFEAATGPNATALQAELIKIYYTLFSRLENDKKINYIKNIIIRYSESDKTNVNTKPMILQHKQDKSILMDDVKSINTKKSGSGISCRELLSLIKFNEDGVLLIDVRPKLEYDQNHIKTKNVICIEPISFKESYSDQQIEKISMIPSPKAEIQIFQRRDEFPYIVLYTDLEEKSNFYFQQLKALLGIIIQRSFSKPLDLNKTKVFFLSDSLQNWMKNGGEIEKSKEIRHIRPRGFSGGNGIIGMPLQERRTSGTIGHNMPSINPMPKSPLPPLPSTKADSIPGHGSFDAQSFRSTNYPQTPHITHSVPIRSLSTSPDPVTNINQNLNTRVETSSSPKLNGRNNVFPDLSRSYLLRKDLSNGSNSQHNPSINSRESTAPIVRSSSAEPQLPPMPSRPDKINRRDNKPKTPNIFETEIMVGLENMGNSCYINCIIQCILATHELLQIFLNGNYAKHINKDSKLGSKGVLSNNFAKLVKTMYEEGLSAKHGKKSQPVKTLHFKMACGSINSLFKDSSQQDCLEFCQFLLDGLHEDLNQCGANPPLKELSPAAEKMRENLSLRIASGIEWERYLTTDFSIIVDLFQGQYASQLRCKVCSRTSTTYQAFSVLSVPVPSGKSCSLLDCFLEFTKIENLEVEEEWFCPDCQKKQPSTKKLTITRLPKNLIIHLKRFDNMLNKNNIFVRYPAELDLTPFWANDFDGKLPPGITDEIPTRGQIPPFKYQLYAAACHFGSLYGGHYTSYVNKGSANGWIYFDDTVHRQVRFKNEFISPSAYVLFYHRTMEK</sequence>
<dbReference type="GO" id="GO:0016787">
    <property type="term" value="F:hydrolase activity"/>
    <property type="evidence" value="ECO:0007669"/>
    <property type="project" value="UniProtKB-KW"/>
</dbReference>
<evidence type="ECO:0000259" key="9">
    <source>
        <dbReference type="PROSITE" id="PS50206"/>
    </source>
</evidence>
<evidence type="ECO:0000313" key="12">
    <source>
        <dbReference type="Proteomes" id="UP001623330"/>
    </source>
</evidence>
<keyword evidence="6 11" id="KW-0378">Hydrolase</keyword>
<feature type="region of interest" description="Disordered" evidence="8">
    <location>
        <begin position="450"/>
        <end position="500"/>
    </location>
</feature>
<dbReference type="PANTHER" id="PTHR21646:SF95">
    <property type="entry name" value="UBIQUITIN CARBOXYL-TERMINAL HYDROLASE 4-RELATED"/>
    <property type="match status" value="1"/>
</dbReference>
<feature type="domain" description="Rhodanese" evidence="9">
    <location>
        <begin position="189"/>
        <end position="315"/>
    </location>
</feature>
<dbReference type="InterPro" id="IPR038765">
    <property type="entry name" value="Papain-like_cys_pep_sf"/>
</dbReference>
<dbReference type="InterPro" id="IPR036873">
    <property type="entry name" value="Rhodanese-like_dom_sf"/>
</dbReference>
<evidence type="ECO:0000256" key="2">
    <source>
        <dbReference type="ARBA" id="ARBA00009085"/>
    </source>
</evidence>
<dbReference type="EMBL" id="JBEVYD010000003">
    <property type="protein sequence ID" value="KAL3234614.1"/>
    <property type="molecule type" value="Genomic_DNA"/>
</dbReference>
<evidence type="ECO:0000313" key="11">
    <source>
        <dbReference type="EMBL" id="KAL3234614.1"/>
    </source>
</evidence>
<keyword evidence="4" id="KW-0645">Protease</keyword>
<feature type="compositionally biased region" description="Basic and acidic residues" evidence="8">
    <location>
        <begin position="487"/>
        <end position="498"/>
    </location>
</feature>
<name>A0ABR4NZM9_9SACH</name>
<evidence type="ECO:0000256" key="1">
    <source>
        <dbReference type="ARBA" id="ARBA00000707"/>
    </source>
</evidence>
<gene>
    <name evidence="11" type="ORF">RNJ44_03376</name>
</gene>
<comment type="caution">
    <text evidence="11">The sequence shown here is derived from an EMBL/GenBank/DDBJ whole genome shotgun (WGS) entry which is preliminary data.</text>
</comment>
<dbReference type="EC" id="3.4.19.12" evidence="3"/>
<dbReference type="InterPro" id="IPR050185">
    <property type="entry name" value="Ub_carboxyl-term_hydrolase"/>
</dbReference>
<keyword evidence="12" id="KW-1185">Reference proteome</keyword>
<comment type="catalytic activity">
    <reaction evidence="1">
        <text>Thiol-dependent hydrolysis of ester, thioester, amide, peptide and isopeptide bonds formed by the C-terminal Gly of ubiquitin (a 76-residue protein attached to proteins as an intracellular targeting signal).</text>
        <dbReference type="EC" id="3.4.19.12"/>
    </reaction>
</comment>
<evidence type="ECO:0000259" key="10">
    <source>
        <dbReference type="PROSITE" id="PS50235"/>
    </source>
</evidence>
<protein>
    <recommendedName>
        <fullName evidence="3">ubiquitinyl hydrolase 1</fullName>
        <ecNumber evidence="3">3.4.19.12</ecNumber>
    </recommendedName>
</protein>
<dbReference type="Proteomes" id="UP001623330">
    <property type="component" value="Unassembled WGS sequence"/>
</dbReference>
<dbReference type="PROSITE" id="PS50235">
    <property type="entry name" value="USP_3"/>
    <property type="match status" value="1"/>
</dbReference>
<evidence type="ECO:0000256" key="4">
    <source>
        <dbReference type="ARBA" id="ARBA00022670"/>
    </source>
</evidence>
<dbReference type="PANTHER" id="PTHR21646">
    <property type="entry name" value="UBIQUITIN CARBOXYL-TERMINAL HYDROLASE"/>
    <property type="match status" value="1"/>
</dbReference>
<keyword evidence="7" id="KW-0788">Thiol protease</keyword>
<reference evidence="11 12" key="1">
    <citation type="submission" date="2024-05" db="EMBL/GenBank/DDBJ databases">
        <title>Long read based assembly of the Candida bracarensis genome reveals expanded adhesin content.</title>
        <authorList>
            <person name="Marcet-Houben M."/>
            <person name="Ksiezopolska E."/>
            <person name="Gabaldon T."/>
        </authorList>
    </citation>
    <scope>NUCLEOTIDE SEQUENCE [LARGE SCALE GENOMIC DNA]</scope>
    <source>
        <strain evidence="11 12">CBM6</strain>
    </source>
</reference>
<dbReference type="PROSITE" id="PS50206">
    <property type="entry name" value="RHODANESE_3"/>
    <property type="match status" value="1"/>
</dbReference>
<dbReference type="SUPFAM" id="SSF52821">
    <property type="entry name" value="Rhodanese/Cell cycle control phosphatase"/>
    <property type="match status" value="1"/>
</dbReference>
<dbReference type="InterPro" id="IPR028889">
    <property type="entry name" value="USP"/>
</dbReference>
<dbReference type="Pfam" id="PF00443">
    <property type="entry name" value="UCH"/>
    <property type="match status" value="1"/>
</dbReference>
<feature type="region of interest" description="Disordered" evidence="8">
    <location>
        <begin position="351"/>
        <end position="387"/>
    </location>
</feature>
<evidence type="ECO:0000256" key="3">
    <source>
        <dbReference type="ARBA" id="ARBA00012759"/>
    </source>
</evidence>
<comment type="similarity">
    <text evidence="2">Belongs to the peptidase C19 family.</text>
</comment>
<dbReference type="Pfam" id="PF00581">
    <property type="entry name" value="Rhodanese"/>
    <property type="match status" value="1"/>
</dbReference>
<evidence type="ECO:0000256" key="5">
    <source>
        <dbReference type="ARBA" id="ARBA00022786"/>
    </source>
</evidence>
<evidence type="ECO:0000256" key="6">
    <source>
        <dbReference type="ARBA" id="ARBA00022801"/>
    </source>
</evidence>
<keyword evidence="5" id="KW-0833">Ubl conjugation pathway</keyword>
<dbReference type="InterPro" id="IPR001394">
    <property type="entry name" value="Peptidase_C19_UCH"/>
</dbReference>
<dbReference type="SMART" id="SM00450">
    <property type="entry name" value="RHOD"/>
    <property type="match status" value="1"/>
</dbReference>
<accession>A0ABR4NZM9</accession>
<evidence type="ECO:0000256" key="8">
    <source>
        <dbReference type="SAM" id="MobiDB-lite"/>
    </source>
</evidence>
<dbReference type="CDD" id="cd02674">
    <property type="entry name" value="Peptidase_C19R"/>
    <property type="match status" value="1"/>
</dbReference>
<dbReference type="SUPFAM" id="SSF54001">
    <property type="entry name" value="Cysteine proteinases"/>
    <property type="match status" value="1"/>
</dbReference>
<organism evidence="11 12">
    <name type="scientific">Nakaseomyces bracarensis</name>
    <dbReference type="NCBI Taxonomy" id="273131"/>
    <lineage>
        <taxon>Eukaryota</taxon>
        <taxon>Fungi</taxon>
        <taxon>Dikarya</taxon>
        <taxon>Ascomycota</taxon>
        <taxon>Saccharomycotina</taxon>
        <taxon>Saccharomycetes</taxon>
        <taxon>Saccharomycetales</taxon>
        <taxon>Saccharomycetaceae</taxon>
        <taxon>Nakaseomyces</taxon>
    </lineage>
</organism>
<dbReference type="PROSITE" id="PS00972">
    <property type="entry name" value="USP_1"/>
    <property type="match status" value="1"/>
</dbReference>
<feature type="domain" description="USP" evidence="10">
    <location>
        <begin position="510"/>
        <end position="870"/>
    </location>
</feature>